<evidence type="ECO:0000259" key="5">
    <source>
        <dbReference type="Pfam" id="PF25917"/>
    </source>
</evidence>
<comment type="similarity">
    <text evidence="2">Belongs to the membrane fusion protein (MFP) (TC 8.A.1) family.</text>
</comment>
<evidence type="ECO:0000256" key="4">
    <source>
        <dbReference type="SAM" id="Coils"/>
    </source>
</evidence>
<evidence type="ECO:0000256" key="2">
    <source>
        <dbReference type="ARBA" id="ARBA00009477"/>
    </source>
</evidence>
<dbReference type="PANTHER" id="PTHR30469:SF36">
    <property type="entry name" value="BLL3903 PROTEIN"/>
    <property type="match status" value="1"/>
</dbReference>
<dbReference type="Pfam" id="PF25954">
    <property type="entry name" value="Beta-barrel_RND_2"/>
    <property type="match status" value="1"/>
</dbReference>
<dbReference type="Gene3D" id="2.40.420.20">
    <property type="match status" value="1"/>
</dbReference>
<feature type="domain" description="Multidrug resistance protein MdtA-like C-terminal permuted SH3" evidence="7">
    <location>
        <begin position="298"/>
        <end position="345"/>
    </location>
</feature>
<reference evidence="8 9" key="1">
    <citation type="submission" date="2017-02" db="EMBL/GenBank/DDBJ databases">
        <authorList>
            <person name="Peterson S.W."/>
        </authorList>
    </citation>
    <scope>NUCLEOTIDE SEQUENCE [LARGE SCALE GENOMIC DNA]</scope>
    <source>
        <strain evidence="8 9">DSM 25262</strain>
    </source>
</reference>
<feature type="domain" description="Multidrug resistance protein MdtA-like barrel-sandwich hybrid" evidence="5">
    <location>
        <begin position="77"/>
        <end position="199"/>
    </location>
</feature>
<evidence type="ECO:0000256" key="1">
    <source>
        <dbReference type="ARBA" id="ARBA00004196"/>
    </source>
</evidence>
<dbReference type="GO" id="GO:1990281">
    <property type="term" value="C:efflux pump complex"/>
    <property type="evidence" value="ECO:0007669"/>
    <property type="project" value="TreeGrafter"/>
</dbReference>
<evidence type="ECO:0000259" key="6">
    <source>
        <dbReference type="Pfam" id="PF25954"/>
    </source>
</evidence>
<dbReference type="RefSeq" id="WP_079689314.1">
    <property type="nucleotide sequence ID" value="NZ_FUZU01000003.1"/>
</dbReference>
<keyword evidence="4" id="KW-0175">Coiled coil</keyword>
<dbReference type="STRING" id="688867.SAMN05660236_4670"/>
<dbReference type="Gene3D" id="1.10.287.470">
    <property type="entry name" value="Helix hairpin bin"/>
    <property type="match status" value="1"/>
</dbReference>
<dbReference type="Pfam" id="PF25917">
    <property type="entry name" value="BSH_RND"/>
    <property type="match status" value="1"/>
</dbReference>
<dbReference type="Gene3D" id="2.40.50.100">
    <property type="match status" value="1"/>
</dbReference>
<dbReference type="InterPro" id="IPR058792">
    <property type="entry name" value="Beta-barrel_RND_2"/>
</dbReference>
<dbReference type="Proteomes" id="UP000190961">
    <property type="component" value="Unassembled WGS sequence"/>
</dbReference>
<organism evidence="8 9">
    <name type="scientific">Ohtaekwangia koreensis</name>
    <dbReference type="NCBI Taxonomy" id="688867"/>
    <lineage>
        <taxon>Bacteria</taxon>
        <taxon>Pseudomonadati</taxon>
        <taxon>Bacteroidota</taxon>
        <taxon>Cytophagia</taxon>
        <taxon>Cytophagales</taxon>
        <taxon>Fulvivirgaceae</taxon>
        <taxon>Ohtaekwangia</taxon>
    </lineage>
</organism>
<keyword evidence="9" id="KW-1185">Reference proteome</keyword>
<evidence type="ECO:0000313" key="9">
    <source>
        <dbReference type="Proteomes" id="UP000190961"/>
    </source>
</evidence>
<dbReference type="InterPro" id="IPR006143">
    <property type="entry name" value="RND_pump_MFP"/>
</dbReference>
<proteinExistence type="inferred from homology"/>
<dbReference type="Gene3D" id="2.40.30.170">
    <property type="match status" value="1"/>
</dbReference>
<accession>A0A1T5M794</accession>
<dbReference type="SUPFAM" id="SSF111369">
    <property type="entry name" value="HlyD-like secretion proteins"/>
    <property type="match status" value="1"/>
</dbReference>
<dbReference type="PANTHER" id="PTHR30469">
    <property type="entry name" value="MULTIDRUG RESISTANCE PROTEIN MDTA"/>
    <property type="match status" value="1"/>
</dbReference>
<gene>
    <name evidence="8" type="ORF">SAMN05660236_4670</name>
</gene>
<dbReference type="EMBL" id="FUZU01000003">
    <property type="protein sequence ID" value="SKC84106.1"/>
    <property type="molecule type" value="Genomic_DNA"/>
</dbReference>
<feature type="coiled-coil region" evidence="4">
    <location>
        <begin position="134"/>
        <end position="168"/>
    </location>
</feature>
<comment type="subcellular location">
    <subcellularLocation>
        <location evidence="1">Cell envelope</location>
    </subcellularLocation>
</comment>
<feature type="domain" description="CusB-like beta-barrel" evidence="6">
    <location>
        <begin position="210"/>
        <end position="281"/>
    </location>
</feature>
<dbReference type="GO" id="GO:0015562">
    <property type="term" value="F:efflux transmembrane transporter activity"/>
    <property type="evidence" value="ECO:0007669"/>
    <property type="project" value="TreeGrafter"/>
</dbReference>
<evidence type="ECO:0000313" key="8">
    <source>
        <dbReference type="EMBL" id="SKC84106.1"/>
    </source>
</evidence>
<dbReference type="InterPro" id="IPR058627">
    <property type="entry name" value="MdtA-like_C"/>
</dbReference>
<dbReference type="InterPro" id="IPR058625">
    <property type="entry name" value="MdtA-like_BSH"/>
</dbReference>
<dbReference type="PROSITE" id="PS51257">
    <property type="entry name" value="PROKAR_LIPOPROTEIN"/>
    <property type="match status" value="1"/>
</dbReference>
<keyword evidence="3" id="KW-0813">Transport</keyword>
<dbReference type="NCBIfam" id="TIGR01730">
    <property type="entry name" value="RND_mfp"/>
    <property type="match status" value="1"/>
</dbReference>
<name>A0A1T5M794_9BACT</name>
<protein>
    <submittedName>
        <fullName evidence="8">Membrane fusion protein, multidrug efflux system</fullName>
    </submittedName>
</protein>
<evidence type="ECO:0000256" key="3">
    <source>
        <dbReference type="ARBA" id="ARBA00022448"/>
    </source>
</evidence>
<evidence type="ECO:0000259" key="7">
    <source>
        <dbReference type="Pfam" id="PF25967"/>
    </source>
</evidence>
<sequence>MNDSNKQRLRTLVLSIAGYTLLAGFIAACTSKADDLKGETKTAAVVPSGVPVDAVIVQPGIVRDELEVTGTIVANQQVDIASELTRKVVRVNVKEGSKVKRGTLLFQLDDSDLQAQLERFRQQEKLAKLNEVRLKDLIEKEAIAQQDYDEASTNLKVLQAQILELQVMIDKTRIVAPFDGQIGMINTYPGAIVSVNTILTNIEDNSVVKVEFSVPEKYTNIIQTGSEQTFTVISDSKQYKTKVVARGASLSNDTRTLLVRGATSNPEGKLLPGQSVRLTLSLNTSSSALTVASQALIPSSNGYSVFVSRKNKAEAIPVVIGQRSTGSVEITKGLNQGDTVIVSNLLRLGPGAPVQLVSVK</sequence>
<dbReference type="Pfam" id="PF25967">
    <property type="entry name" value="RND-MFP_C"/>
    <property type="match status" value="1"/>
</dbReference>
<dbReference type="AlphaFoldDB" id="A0A1T5M794"/>
<dbReference type="OrthoDB" id="9806939at2"/>